<name>A0A4Z2HJE3_9TELE</name>
<proteinExistence type="predicted"/>
<dbReference type="AlphaFoldDB" id="A0A4Z2HJE3"/>
<accession>A0A4Z2HJE3</accession>
<organism evidence="1 2">
    <name type="scientific">Liparis tanakae</name>
    <name type="common">Tanaka's snailfish</name>
    <dbReference type="NCBI Taxonomy" id="230148"/>
    <lineage>
        <taxon>Eukaryota</taxon>
        <taxon>Metazoa</taxon>
        <taxon>Chordata</taxon>
        <taxon>Craniata</taxon>
        <taxon>Vertebrata</taxon>
        <taxon>Euteleostomi</taxon>
        <taxon>Actinopterygii</taxon>
        <taxon>Neopterygii</taxon>
        <taxon>Teleostei</taxon>
        <taxon>Neoteleostei</taxon>
        <taxon>Acanthomorphata</taxon>
        <taxon>Eupercaria</taxon>
        <taxon>Perciformes</taxon>
        <taxon>Cottioidei</taxon>
        <taxon>Cottales</taxon>
        <taxon>Liparidae</taxon>
        <taxon>Liparis</taxon>
    </lineage>
</organism>
<keyword evidence="2" id="KW-1185">Reference proteome</keyword>
<dbReference type="Proteomes" id="UP000314294">
    <property type="component" value="Unassembled WGS sequence"/>
</dbReference>
<evidence type="ECO:0000313" key="2">
    <source>
        <dbReference type="Proteomes" id="UP000314294"/>
    </source>
</evidence>
<protein>
    <submittedName>
        <fullName evidence="1">Uncharacterized protein</fullName>
    </submittedName>
</protein>
<reference evidence="1 2" key="1">
    <citation type="submission" date="2019-03" db="EMBL/GenBank/DDBJ databases">
        <title>First draft genome of Liparis tanakae, snailfish: a comprehensive survey of snailfish specific genes.</title>
        <authorList>
            <person name="Kim W."/>
            <person name="Song I."/>
            <person name="Jeong J.-H."/>
            <person name="Kim D."/>
            <person name="Kim S."/>
            <person name="Ryu S."/>
            <person name="Song J.Y."/>
            <person name="Lee S.K."/>
        </authorList>
    </citation>
    <scope>NUCLEOTIDE SEQUENCE [LARGE SCALE GENOMIC DNA]</scope>
    <source>
        <tissue evidence="1">Muscle</tissue>
    </source>
</reference>
<sequence>MQAWCRLHGRHGQPLVERLMLAEAHGEVDRHFGRLTVTPNGIEDSEEEEPQALPLFSESRADISPLQYELTVYTWQHMPSADMHGSSIILMSRPDPICRSGLFY</sequence>
<evidence type="ECO:0000313" key="1">
    <source>
        <dbReference type="EMBL" id="TNN65063.1"/>
    </source>
</evidence>
<dbReference type="EMBL" id="SRLO01000241">
    <property type="protein sequence ID" value="TNN65063.1"/>
    <property type="molecule type" value="Genomic_DNA"/>
</dbReference>
<comment type="caution">
    <text evidence="1">The sequence shown here is derived from an EMBL/GenBank/DDBJ whole genome shotgun (WGS) entry which is preliminary data.</text>
</comment>
<gene>
    <name evidence="1" type="ORF">EYF80_024672</name>
</gene>